<reference evidence="1" key="2">
    <citation type="book" date="2006" name="INTERNATIONAL SYMPOSIUM ON MANAGEMENT OF VECTOR-BORNE PLANT VIRUSES" publisher="ICRISAT" city="India">
        <title>Fulfilling Koch's postulates and molecular characterization of cotton leaf curl Rajasthan virus (CLCuRV).</title>
        <editorList>
            <person name="Unknown A."/>
        </editorList>
        <authorList>
            <person name="Radhakrishnan G."/>
            <person name="Malathi V.G."/>
            <person name="Varma A."/>
        </authorList>
    </citation>
    <scope>NUCLEOTIDE SEQUENCE</scope>
    <source>
        <strain evidence="1">CLCuV-G</strain>
    </source>
</reference>
<accession>Q8QNS6</accession>
<proteinExistence type="predicted"/>
<evidence type="ECO:0000313" key="1">
    <source>
        <dbReference type="EMBL" id="AAL89472.1"/>
    </source>
</evidence>
<sequence length="39" mass="4392">MMLPSKPLKSNGTCMSSYVYWTIPSYLISDGDFVDSILM</sequence>
<organism evidence="1">
    <name type="scientific">Cotton leaf curl Multan betasatellite</name>
    <dbReference type="NCBI Taxonomy" id="306025"/>
    <lineage>
        <taxon>Viruses</taxon>
        <taxon>Viruses incertae sedis</taxon>
        <taxon>Tolecusatellitidae</taxon>
        <taxon>Betasatellite</taxon>
        <taxon>Betasatellite gossypimultanense</taxon>
    </lineage>
</organism>
<dbReference type="EMBL" id="AY083590">
    <property type="protein sequence ID" value="AAL89472.1"/>
    <property type="molecule type" value="Genomic_DNA"/>
</dbReference>
<protein>
    <submittedName>
        <fullName evidence="1">Beta V2 protein</fullName>
    </submittedName>
</protein>
<reference evidence="1" key="1">
    <citation type="submission" date="2002-03" db="EMBL/GenBank/DDBJ databases">
        <title>Complete nucleotide sequence of DNA beta of cotton leaf curl virus (CLCuV-G) from Sri Ganganagar, India.</title>
        <authorList>
            <person name="Radhakrishnan G."/>
            <person name="Malathi V.G."/>
            <person name="Varma A."/>
        </authorList>
    </citation>
    <scope>NUCLEOTIDE SEQUENCE</scope>
    <source>
        <strain evidence="1">CLCuV-G</strain>
    </source>
</reference>
<gene>
    <name evidence="1" type="primary">beta V2</name>
</gene>
<name>Q8QNS6_9VIRU</name>